<proteinExistence type="predicted"/>
<feature type="signal peptide" evidence="1">
    <location>
        <begin position="1"/>
        <end position="32"/>
    </location>
</feature>
<gene>
    <name evidence="2" type="ORF">PNQ69_02920</name>
</gene>
<evidence type="ECO:0000256" key="1">
    <source>
        <dbReference type="SAM" id="SignalP"/>
    </source>
</evidence>
<reference evidence="2 3" key="1">
    <citation type="submission" date="2023-01" db="EMBL/GenBank/DDBJ databases">
        <title>Xanthomonas hawaiianensis sp. nov. isolated from Araceae family in Hawaii.</title>
        <authorList>
            <person name="Chunag S.-C."/>
            <person name="Dobhal S."/>
            <person name="Alvarez A."/>
            <person name="Arif M."/>
        </authorList>
    </citation>
    <scope>NUCLEOTIDE SEQUENCE [LARGE SCALE GENOMIC DNA]</scope>
    <source>
        <strain evidence="2 3">A2111</strain>
    </source>
</reference>
<dbReference type="EMBL" id="JAQMHB010000001">
    <property type="protein sequence ID" value="MDS9991710.1"/>
    <property type="molecule type" value="Genomic_DNA"/>
</dbReference>
<keyword evidence="3" id="KW-1185">Reference proteome</keyword>
<comment type="caution">
    <text evidence="2">The sequence shown here is derived from an EMBL/GenBank/DDBJ whole genome shotgun (WGS) entry which is preliminary data.</text>
</comment>
<feature type="chain" id="PRO_5046157481" evidence="1">
    <location>
        <begin position="33"/>
        <end position="130"/>
    </location>
</feature>
<keyword evidence="1" id="KW-0732">Signal</keyword>
<dbReference type="Proteomes" id="UP001260534">
    <property type="component" value="Unassembled WGS sequence"/>
</dbReference>
<evidence type="ECO:0000313" key="2">
    <source>
        <dbReference type="EMBL" id="MDS9991710.1"/>
    </source>
</evidence>
<accession>A0ABU2I0P6</accession>
<sequence>MKHVASHLRCRRAVRSRLSLVLLAGAAFAAQAQGVPNMNVPTEIINDLWDAKALLVTGGQGAGCYLVANGHRIAGPTLRTNIRYTAIGMATADCAVGSGIASVNLQFLARPRPAGMYIQIVDNGIVISNR</sequence>
<name>A0ABU2I0P6_9XANT</name>
<protein>
    <submittedName>
        <fullName evidence="2">Uncharacterized protein</fullName>
    </submittedName>
</protein>
<dbReference type="RefSeq" id="WP_209231531.1">
    <property type="nucleotide sequence ID" value="NZ_JAGHXG010000017.1"/>
</dbReference>
<evidence type="ECO:0000313" key="3">
    <source>
        <dbReference type="Proteomes" id="UP001260534"/>
    </source>
</evidence>
<organism evidence="2 3">
    <name type="scientific">Xanthomonas hawaiiensis</name>
    <dbReference type="NCBI Taxonomy" id="3003247"/>
    <lineage>
        <taxon>Bacteria</taxon>
        <taxon>Pseudomonadati</taxon>
        <taxon>Pseudomonadota</taxon>
        <taxon>Gammaproteobacteria</taxon>
        <taxon>Lysobacterales</taxon>
        <taxon>Lysobacteraceae</taxon>
        <taxon>Xanthomonas</taxon>
    </lineage>
</organism>